<feature type="compositionally biased region" description="Basic and acidic residues" evidence="1">
    <location>
        <begin position="326"/>
        <end position="346"/>
    </location>
</feature>
<gene>
    <name evidence="2" type="ORF">ACN42_g9765</name>
</gene>
<dbReference type="STRING" id="48697.A0A101MBF4"/>
<feature type="region of interest" description="Disordered" evidence="1">
    <location>
        <begin position="303"/>
        <end position="355"/>
    </location>
</feature>
<comment type="caution">
    <text evidence="2">The sequence shown here is derived from an EMBL/GenBank/DDBJ whole genome shotgun (WGS) entry which is preliminary data.</text>
</comment>
<proteinExistence type="predicted"/>
<evidence type="ECO:0000313" key="2">
    <source>
        <dbReference type="EMBL" id="KUM57418.1"/>
    </source>
</evidence>
<dbReference type="AlphaFoldDB" id="A0A101MBF4"/>
<name>A0A101MBF4_PENFR</name>
<feature type="compositionally biased region" description="Polar residues" evidence="1">
    <location>
        <begin position="303"/>
        <end position="320"/>
    </location>
</feature>
<dbReference type="Proteomes" id="UP000055045">
    <property type="component" value="Unassembled WGS sequence"/>
</dbReference>
<accession>A0A101MBF4</accession>
<keyword evidence="3" id="KW-1185">Reference proteome</keyword>
<evidence type="ECO:0000256" key="1">
    <source>
        <dbReference type="SAM" id="MobiDB-lite"/>
    </source>
</evidence>
<organism evidence="2 3">
    <name type="scientific">Penicillium freii</name>
    <dbReference type="NCBI Taxonomy" id="48697"/>
    <lineage>
        <taxon>Eukaryota</taxon>
        <taxon>Fungi</taxon>
        <taxon>Dikarya</taxon>
        <taxon>Ascomycota</taxon>
        <taxon>Pezizomycotina</taxon>
        <taxon>Eurotiomycetes</taxon>
        <taxon>Eurotiomycetidae</taxon>
        <taxon>Eurotiales</taxon>
        <taxon>Aspergillaceae</taxon>
        <taxon>Penicillium</taxon>
    </lineage>
</organism>
<protein>
    <submittedName>
        <fullName evidence="2">Uncharacterized protein</fullName>
    </submittedName>
</protein>
<reference evidence="2 3" key="1">
    <citation type="submission" date="2015-10" db="EMBL/GenBank/DDBJ databases">
        <title>Genome sequencing of Penicillium freii.</title>
        <authorList>
            <person name="Nguyen H.D."/>
            <person name="Visagie C.M."/>
            <person name="Seifert K.A."/>
        </authorList>
    </citation>
    <scope>NUCLEOTIDE SEQUENCE [LARGE SCALE GENOMIC DNA]</scope>
    <source>
        <strain evidence="2 3">DAOM 242723</strain>
    </source>
</reference>
<evidence type="ECO:0000313" key="3">
    <source>
        <dbReference type="Proteomes" id="UP000055045"/>
    </source>
</evidence>
<dbReference type="EMBL" id="LLXE01000366">
    <property type="protein sequence ID" value="KUM57418.1"/>
    <property type="molecule type" value="Genomic_DNA"/>
</dbReference>
<sequence>MNQALDFVNPEQGHIAIRHQPRCRNCGKLTELRYGKRSNTWIFRLLQLSEWEEGTVYDKDPPTCIHYRIEWCVTVNNREVSKDTEEDLVLAPSAFWQLFLEKELGKVLRRKIARHRQIDDTDIIWTAIEKQLRMWAGLFSRGKELTLKISFNYADDRHSPPAAGQKGEKRGKASVTKRMLDERAAQIDAEQDASGERHTWRSVYNMMRCASSTCPLGPYCWVDPMGKKHYQLKTHHLKRLVTHVEKGGVLDGHKDVPEAVCEELYMEEQQRQEKNNREGGYMTGNGVPYPAININVLPSQSSTSAAGQVSADFQSLQSPSPLEIPGPRDEAAKEYGEWRMSNHADDTLSCISRDM</sequence>